<evidence type="ECO:0000256" key="2">
    <source>
        <dbReference type="SAM" id="MobiDB-lite"/>
    </source>
</evidence>
<gene>
    <name evidence="3" type="ORF">ILUMI_04182</name>
</gene>
<evidence type="ECO:0000313" key="3">
    <source>
        <dbReference type="EMBL" id="KAF2902001.1"/>
    </source>
</evidence>
<dbReference type="GO" id="GO:0007098">
    <property type="term" value="P:centrosome cycle"/>
    <property type="evidence" value="ECO:0007669"/>
    <property type="project" value="InterPro"/>
</dbReference>
<reference evidence="3" key="1">
    <citation type="submission" date="2019-08" db="EMBL/GenBank/DDBJ databases">
        <title>The genome of the North American firefly Photinus pyralis.</title>
        <authorList>
            <consortium name="Photinus pyralis genome working group"/>
            <person name="Fallon T.R."/>
            <person name="Sander Lower S.E."/>
            <person name="Weng J.-K."/>
        </authorList>
    </citation>
    <scope>NUCLEOTIDE SEQUENCE</scope>
    <source>
        <strain evidence="3">TRF0915ILg1</strain>
        <tissue evidence="3">Whole body</tissue>
    </source>
</reference>
<accession>A0A8K0DEU1</accession>
<name>A0A8K0DEU1_IGNLU</name>
<organism evidence="3 4">
    <name type="scientific">Ignelater luminosus</name>
    <name type="common">Cucubano</name>
    <name type="synonym">Pyrophorus luminosus</name>
    <dbReference type="NCBI Taxonomy" id="2038154"/>
    <lineage>
        <taxon>Eukaryota</taxon>
        <taxon>Metazoa</taxon>
        <taxon>Ecdysozoa</taxon>
        <taxon>Arthropoda</taxon>
        <taxon>Hexapoda</taxon>
        <taxon>Insecta</taxon>
        <taxon>Pterygota</taxon>
        <taxon>Neoptera</taxon>
        <taxon>Endopterygota</taxon>
        <taxon>Coleoptera</taxon>
        <taxon>Polyphaga</taxon>
        <taxon>Elateriformia</taxon>
        <taxon>Elateroidea</taxon>
        <taxon>Elateridae</taxon>
        <taxon>Agrypninae</taxon>
        <taxon>Pyrophorini</taxon>
        <taxon>Ignelater</taxon>
    </lineage>
</organism>
<feature type="compositionally biased region" description="Polar residues" evidence="2">
    <location>
        <begin position="677"/>
        <end position="789"/>
    </location>
</feature>
<dbReference type="GO" id="GO:0005813">
    <property type="term" value="C:centrosome"/>
    <property type="evidence" value="ECO:0007669"/>
    <property type="project" value="InterPro"/>
</dbReference>
<dbReference type="GO" id="GO:0030010">
    <property type="term" value="P:establishment of cell polarity"/>
    <property type="evidence" value="ECO:0007669"/>
    <property type="project" value="TreeGrafter"/>
</dbReference>
<comment type="caution">
    <text evidence="3">The sequence shown here is derived from an EMBL/GenBank/DDBJ whole genome shotgun (WGS) entry which is preliminary data.</text>
</comment>
<feature type="region of interest" description="Disordered" evidence="2">
    <location>
        <begin position="846"/>
        <end position="949"/>
    </location>
</feature>
<feature type="region of interest" description="Disordered" evidence="2">
    <location>
        <begin position="665"/>
        <end position="789"/>
    </location>
</feature>
<keyword evidence="1" id="KW-0175">Coiled coil</keyword>
<feature type="region of interest" description="Disordered" evidence="2">
    <location>
        <begin position="1"/>
        <end position="23"/>
    </location>
</feature>
<feature type="region of interest" description="Disordered" evidence="2">
    <location>
        <begin position="37"/>
        <end position="66"/>
    </location>
</feature>
<dbReference type="Proteomes" id="UP000801492">
    <property type="component" value="Unassembled WGS sequence"/>
</dbReference>
<feature type="region of interest" description="Disordered" evidence="2">
    <location>
        <begin position="102"/>
        <end position="131"/>
    </location>
</feature>
<sequence length="949" mass="109098">MYSTGATNAVTNSAKKHRPATAGYLARPKLGALRSLYTTKNPRPSTGYGFEKRKKARRSTNEPKMEFRKRPDYADTAYREAVSRLRVLLADSYTPMKRPIKELDSAGEETDNQSLLSGVSRNSRPSHIHYRYSPSIPRRYPYYTPTRSALTVSHVDTDKNALSDPKWDSSHHHHNQGPPQLMSFIERQEDYIEQLEKESKFCRSLLKSPKRTRRHIALEGPTIVFESRISELEAQLTQTKIELRKAIDENESFKRKIADGSLSDGIGLDTQKKQIETLQRDKNVLQDTVNKLQSALVQLRDKENNSSDQVKRSLDAAEQAQYEKTAADHEIRRLKDELERQHGKLRDVISEQSRRISDERSAMERRYSQQIEQLTTELGVQWETTSKVQLELDKQRRENADLRREIAQKQAYIDELKKEMQNKIANMQSDIGVSGAEKGALEQQISTLQLANERAERQARQEQTRLQAELQSLRQRLDRADADLIHSRRENLRLSEQIATLEKEINLNRALSDERSKRNVGGGEIIALPPPKEDREKELSSMVKNMESKHAATVAELEGMIHSQNQLMDKLTGECHALTMKLEDASTRHKRDRHKLRAENYELMNKLQHVWTLLKQTHSTTEDDLIQEIRELQANLDYLSSRVNHTQSNNKLPSQYEDEEYNIPSTQRTAPHAPITPNKQATTHNITRSPPVNKNLSRTSSNASIKPSTSPGRRKSSAGQNLPYTSTITEKPSVIDTNQSYSTNQPNQQYSTSGDINQTNQQYSTSGDISQPNQQYQTSSDNEPYTSDINQQDYTTDQQYQEYAEDPNQYDQQYMGDPNQYEQYDQQYGYDPNSEQQYMTQAEYDQQQYEQYSADPNMQYTTDPNASYTTDSNAYTAGATSASPKRYSTDQYQAYNQPQQQTQQQQPQQQTQQQQPQQNLPKTQPTTEQMKEKEISKPAESGSGQKQMK</sequence>
<dbReference type="GO" id="GO:0035148">
    <property type="term" value="P:tube formation"/>
    <property type="evidence" value="ECO:0007669"/>
    <property type="project" value="TreeGrafter"/>
</dbReference>
<dbReference type="OrthoDB" id="10252347at2759"/>
<feature type="compositionally biased region" description="Low complexity" evidence="2">
    <location>
        <begin position="897"/>
        <end position="927"/>
    </location>
</feature>
<dbReference type="AlphaFoldDB" id="A0A8K0DEU1"/>
<feature type="coiled-coil region" evidence="1">
    <location>
        <begin position="229"/>
        <end position="355"/>
    </location>
</feature>
<keyword evidence="4" id="KW-1185">Reference proteome</keyword>
<dbReference type="InterPro" id="IPR031887">
    <property type="entry name" value="SDCCAG8"/>
</dbReference>
<evidence type="ECO:0000313" key="4">
    <source>
        <dbReference type="Proteomes" id="UP000801492"/>
    </source>
</evidence>
<feature type="compositionally biased region" description="Polar residues" evidence="2">
    <location>
        <begin position="1"/>
        <end position="13"/>
    </location>
</feature>
<dbReference type="GO" id="GO:0001764">
    <property type="term" value="P:neuron migration"/>
    <property type="evidence" value="ECO:0007669"/>
    <property type="project" value="TreeGrafter"/>
</dbReference>
<dbReference type="Pfam" id="PF15964">
    <property type="entry name" value="CCCAP"/>
    <property type="match status" value="1"/>
</dbReference>
<dbReference type="GO" id="GO:0005814">
    <property type="term" value="C:centriole"/>
    <property type="evidence" value="ECO:0007669"/>
    <property type="project" value="TreeGrafter"/>
</dbReference>
<proteinExistence type="predicted"/>
<dbReference type="PANTHER" id="PTHR34343:SF1">
    <property type="entry name" value="SEROLOGICALLY DEFINED COLON CANCER ANTIGEN 8"/>
    <property type="match status" value="1"/>
</dbReference>
<feature type="compositionally biased region" description="Polar residues" evidence="2">
    <location>
        <begin position="112"/>
        <end position="123"/>
    </location>
</feature>
<dbReference type="PANTHER" id="PTHR34343">
    <property type="entry name" value="SEROLOGICALLY DEFINED COLON CANCER ANTIGEN 8"/>
    <property type="match status" value="1"/>
</dbReference>
<dbReference type="EMBL" id="VTPC01001423">
    <property type="protein sequence ID" value="KAF2902001.1"/>
    <property type="molecule type" value="Genomic_DNA"/>
</dbReference>
<evidence type="ECO:0000256" key="1">
    <source>
        <dbReference type="SAM" id="Coils"/>
    </source>
</evidence>
<feature type="compositionally biased region" description="Low complexity" evidence="2">
    <location>
        <begin position="846"/>
        <end position="855"/>
    </location>
</feature>
<protein>
    <submittedName>
        <fullName evidence="3">Uncharacterized protein</fullName>
    </submittedName>
</protein>
<feature type="coiled-coil region" evidence="1">
    <location>
        <begin position="385"/>
        <end position="504"/>
    </location>
</feature>
<feature type="compositionally biased region" description="Polar residues" evidence="2">
    <location>
        <begin position="856"/>
        <end position="883"/>
    </location>
</feature>